<dbReference type="GO" id="GO:0140104">
    <property type="term" value="F:molecular carrier activity"/>
    <property type="evidence" value="ECO:0007669"/>
    <property type="project" value="InterPro"/>
</dbReference>
<dbReference type="Gene3D" id="3.40.190.10">
    <property type="entry name" value="Periplasmic binding protein-like II"/>
    <property type="match status" value="2"/>
</dbReference>
<comment type="subcellular location">
    <subcellularLocation>
        <location evidence="1">Periplasm</location>
    </subcellularLocation>
</comment>
<reference evidence="7" key="1">
    <citation type="submission" date="2024-05" db="EMBL/GenBank/DDBJ databases">
        <authorList>
            <person name="Yang L."/>
            <person name="Pan L."/>
        </authorList>
    </citation>
    <scope>NUCLEOTIDE SEQUENCE</scope>
    <source>
        <strain evidence="7">FCG-7</strain>
    </source>
</reference>
<evidence type="ECO:0000256" key="2">
    <source>
        <dbReference type="ARBA" id="ARBA00006099"/>
    </source>
</evidence>
<accession>A0AAU7F913</accession>
<protein>
    <submittedName>
        <fullName evidence="7">Sulfate ABC transporter substrate-binding protein</fullName>
    </submittedName>
</protein>
<gene>
    <name evidence="7" type="ORF">ABHF33_15315</name>
</gene>
<evidence type="ECO:0000256" key="4">
    <source>
        <dbReference type="ARBA" id="ARBA00022729"/>
    </source>
</evidence>
<keyword evidence="3" id="KW-0813">Transport</keyword>
<dbReference type="KEGG" id="cmav:ABHF33_15315"/>
<evidence type="ECO:0000256" key="3">
    <source>
        <dbReference type="ARBA" id="ARBA00022448"/>
    </source>
</evidence>
<keyword evidence="5" id="KW-0574">Periplasm</keyword>
<keyword evidence="4 6" id="KW-0732">Signal</keyword>
<dbReference type="SUPFAM" id="SSF53850">
    <property type="entry name" value="Periplasmic binding protein-like II"/>
    <property type="match status" value="1"/>
</dbReference>
<name>A0AAU7F913_9NEIS</name>
<dbReference type="AlphaFoldDB" id="A0AAU7F913"/>
<dbReference type="GO" id="GO:0042597">
    <property type="term" value="C:periplasmic space"/>
    <property type="evidence" value="ECO:0007669"/>
    <property type="project" value="UniProtKB-SubCell"/>
</dbReference>
<dbReference type="InterPro" id="IPR005669">
    <property type="entry name" value="Thiosulph/SO4-bd"/>
</dbReference>
<feature type="signal peptide" evidence="6">
    <location>
        <begin position="1"/>
        <end position="22"/>
    </location>
</feature>
<evidence type="ECO:0000256" key="6">
    <source>
        <dbReference type="SAM" id="SignalP"/>
    </source>
</evidence>
<dbReference type="GO" id="GO:1902358">
    <property type="term" value="P:sulfate transmembrane transport"/>
    <property type="evidence" value="ECO:0007669"/>
    <property type="project" value="InterPro"/>
</dbReference>
<dbReference type="Pfam" id="PF13531">
    <property type="entry name" value="SBP_bac_11"/>
    <property type="match status" value="1"/>
</dbReference>
<dbReference type="PANTHER" id="PTHR30368:SF2">
    <property type="entry name" value="SULFATE-BINDING PROTEIN"/>
    <property type="match status" value="1"/>
</dbReference>
<dbReference type="NCBIfam" id="NF008022">
    <property type="entry name" value="PRK10752.1"/>
    <property type="match status" value="1"/>
</dbReference>
<dbReference type="RefSeq" id="WP_348944761.1">
    <property type="nucleotide sequence ID" value="NZ_CP157355.1"/>
</dbReference>
<proteinExistence type="inferred from homology"/>
<feature type="chain" id="PRO_5043772756" evidence="6">
    <location>
        <begin position="23"/>
        <end position="336"/>
    </location>
</feature>
<dbReference type="NCBIfam" id="NF008106">
    <property type="entry name" value="PRK10852.1"/>
    <property type="match status" value="1"/>
</dbReference>
<evidence type="ECO:0000256" key="5">
    <source>
        <dbReference type="ARBA" id="ARBA00022764"/>
    </source>
</evidence>
<evidence type="ECO:0000313" key="7">
    <source>
        <dbReference type="EMBL" id="XBM00409.1"/>
    </source>
</evidence>
<comment type="similarity">
    <text evidence="2">Belongs to the prokaryotic sulfate-binding protein family.</text>
</comment>
<organism evidence="7">
    <name type="scientific">Chitinibacter mangrovi</name>
    <dbReference type="NCBI Taxonomy" id="3153927"/>
    <lineage>
        <taxon>Bacteria</taxon>
        <taxon>Pseudomonadati</taxon>
        <taxon>Pseudomonadota</taxon>
        <taxon>Betaproteobacteria</taxon>
        <taxon>Neisseriales</taxon>
        <taxon>Chitinibacteraceae</taxon>
        <taxon>Chitinibacter</taxon>
    </lineage>
</organism>
<dbReference type="NCBIfam" id="TIGR00971">
    <property type="entry name" value="3a0106s03"/>
    <property type="match status" value="1"/>
</dbReference>
<sequence>MLPLRKLTLAIALSSISALSLADTTLLNVSYDVMRDFYKDYNPAFAKHFEAKFKDKVTIQQSHGGSSKQARSVIDGLEADVVTMNMATDIDAIVEKGKQINAGWDKKFPNEAAPFSSLQVLIVRKGNPKGIKDWNDLTKAGVQVVVPNPKTSGNGRYTFLAAWGAALKQNGGNEAKAREFTQAIFNNVPVLDAGGRAATTTFMQRQIGDVLVTFENEAEMIAREFGRGNFEVIYPSASIDADLPVAVVDKVVDKKGSRKAAIEYLSFLWSEQGQEIAAQNYLRPRNAAVAAKYAKQFPNVKLFGVAEFGGLKAAQKKFFDDGAIYDQIAADIAKKK</sequence>
<dbReference type="EMBL" id="CP157355">
    <property type="protein sequence ID" value="XBM00409.1"/>
    <property type="molecule type" value="Genomic_DNA"/>
</dbReference>
<dbReference type="CDD" id="cd01005">
    <property type="entry name" value="PBP2_CysP"/>
    <property type="match status" value="1"/>
</dbReference>
<dbReference type="PANTHER" id="PTHR30368">
    <property type="entry name" value="SULFATE-BINDING PROTEIN"/>
    <property type="match status" value="1"/>
</dbReference>
<evidence type="ECO:0000256" key="1">
    <source>
        <dbReference type="ARBA" id="ARBA00004418"/>
    </source>
</evidence>